<dbReference type="GO" id="GO:0000976">
    <property type="term" value="F:transcription cis-regulatory region binding"/>
    <property type="evidence" value="ECO:0007669"/>
    <property type="project" value="TreeGrafter"/>
</dbReference>
<dbReference type="SUPFAM" id="SSF48498">
    <property type="entry name" value="Tetracyclin repressor-like, C-terminal domain"/>
    <property type="match status" value="1"/>
</dbReference>
<dbReference type="EMBL" id="FUZQ01000001">
    <property type="protein sequence ID" value="SKC35015.1"/>
    <property type="molecule type" value="Genomic_DNA"/>
</dbReference>
<dbReference type="SUPFAM" id="SSF46689">
    <property type="entry name" value="Homeodomain-like"/>
    <property type="match status" value="1"/>
</dbReference>
<keyword evidence="5" id="KW-1185">Reference proteome</keyword>
<proteinExistence type="predicted"/>
<evidence type="ECO:0000313" key="5">
    <source>
        <dbReference type="Proteomes" id="UP000189777"/>
    </source>
</evidence>
<dbReference type="PROSITE" id="PS50977">
    <property type="entry name" value="HTH_TETR_2"/>
    <property type="match status" value="1"/>
</dbReference>
<accession>A0A1T5I760</accession>
<dbReference type="InterPro" id="IPR036271">
    <property type="entry name" value="Tet_transcr_reg_TetR-rel_C_sf"/>
</dbReference>
<protein>
    <submittedName>
        <fullName evidence="4">Transcriptional regulator, TetR family</fullName>
    </submittedName>
</protein>
<dbReference type="PANTHER" id="PTHR30055">
    <property type="entry name" value="HTH-TYPE TRANSCRIPTIONAL REGULATOR RUTR"/>
    <property type="match status" value="1"/>
</dbReference>
<name>A0A1T5I760_9MICO</name>
<organism evidence="4 5">
    <name type="scientific">Krasilnikoviella flava</name>
    <dbReference type="NCBI Taxonomy" id="526729"/>
    <lineage>
        <taxon>Bacteria</taxon>
        <taxon>Bacillati</taxon>
        <taxon>Actinomycetota</taxon>
        <taxon>Actinomycetes</taxon>
        <taxon>Micrococcales</taxon>
        <taxon>Promicromonosporaceae</taxon>
        <taxon>Krasilnikoviella</taxon>
    </lineage>
</organism>
<dbReference type="GO" id="GO:0003700">
    <property type="term" value="F:DNA-binding transcription factor activity"/>
    <property type="evidence" value="ECO:0007669"/>
    <property type="project" value="TreeGrafter"/>
</dbReference>
<dbReference type="OrthoDB" id="3196926at2"/>
<feature type="DNA-binding region" description="H-T-H motif" evidence="2">
    <location>
        <begin position="35"/>
        <end position="54"/>
    </location>
</feature>
<dbReference type="Gene3D" id="1.10.357.10">
    <property type="entry name" value="Tetracycline Repressor, domain 2"/>
    <property type="match status" value="1"/>
</dbReference>
<reference evidence="4 5" key="1">
    <citation type="submission" date="2017-02" db="EMBL/GenBank/DDBJ databases">
        <authorList>
            <person name="Peterson S.W."/>
        </authorList>
    </citation>
    <scope>NUCLEOTIDE SEQUENCE [LARGE SCALE GENOMIC DNA]</scope>
    <source>
        <strain evidence="4 5">DSM 21481</strain>
    </source>
</reference>
<dbReference type="RefSeq" id="WP_079569517.1">
    <property type="nucleotide sequence ID" value="NZ_FUZQ01000001.1"/>
</dbReference>
<dbReference type="AlphaFoldDB" id="A0A1T5I760"/>
<dbReference type="STRING" id="526729.SAMN04324258_0074"/>
<dbReference type="PRINTS" id="PR00455">
    <property type="entry name" value="HTHTETR"/>
</dbReference>
<dbReference type="InterPro" id="IPR001647">
    <property type="entry name" value="HTH_TetR"/>
</dbReference>
<evidence type="ECO:0000256" key="2">
    <source>
        <dbReference type="PROSITE-ProRule" id="PRU00335"/>
    </source>
</evidence>
<evidence type="ECO:0000256" key="1">
    <source>
        <dbReference type="ARBA" id="ARBA00023125"/>
    </source>
</evidence>
<dbReference type="Pfam" id="PF00440">
    <property type="entry name" value="TetR_N"/>
    <property type="match status" value="1"/>
</dbReference>
<keyword evidence="1 2" id="KW-0238">DNA-binding</keyword>
<dbReference type="Proteomes" id="UP000189777">
    <property type="component" value="Unassembled WGS sequence"/>
</dbReference>
<evidence type="ECO:0000313" key="4">
    <source>
        <dbReference type="EMBL" id="SKC35015.1"/>
    </source>
</evidence>
<dbReference type="InterPro" id="IPR050109">
    <property type="entry name" value="HTH-type_TetR-like_transc_reg"/>
</dbReference>
<feature type="domain" description="HTH tetR-type" evidence="3">
    <location>
        <begin position="12"/>
        <end position="72"/>
    </location>
</feature>
<gene>
    <name evidence="4" type="ORF">SAMN04324258_0074</name>
</gene>
<dbReference type="PANTHER" id="PTHR30055:SF200">
    <property type="entry name" value="HTH-TYPE TRANSCRIPTIONAL REPRESSOR BDCR"/>
    <property type="match status" value="1"/>
</dbReference>
<sequence length="195" mass="20474">MPVPQGSTLDPDRTRSACLDVATELFYARGVDAVGVAEVCSTAGISKQTLYRHFGSKDGLVEAMVERRSERVWRWLEDAATAAGPAPQARLTAVFDALGGWFSEAEFRGCGVMNAVTQHRSAGLLRLAARHLDRYRGLLAAIAVDAGAADAAGTAEQLLQVLEGATLLASTSPHPADAARTGRDAALALLAASRT</sequence>
<evidence type="ECO:0000259" key="3">
    <source>
        <dbReference type="PROSITE" id="PS50977"/>
    </source>
</evidence>
<dbReference type="InterPro" id="IPR009057">
    <property type="entry name" value="Homeodomain-like_sf"/>
</dbReference>